<dbReference type="RefSeq" id="WP_134780236.1">
    <property type="nucleotide sequence ID" value="NZ_SPDS01000001.1"/>
</dbReference>
<evidence type="ECO:0000313" key="1">
    <source>
        <dbReference type="EMBL" id="TFH57299.1"/>
    </source>
</evidence>
<evidence type="ECO:0000313" key="2">
    <source>
        <dbReference type="Proteomes" id="UP000297638"/>
    </source>
</evidence>
<name>A0A4Y8U0L2_9MICC</name>
<comment type="caution">
    <text evidence="1">The sequence shown here is derived from an EMBL/GenBank/DDBJ whole genome shotgun (WGS) entry which is preliminary data.</text>
</comment>
<protein>
    <submittedName>
        <fullName evidence="1">Uncharacterized protein</fullName>
    </submittedName>
</protein>
<proteinExistence type="predicted"/>
<dbReference type="Proteomes" id="UP000297638">
    <property type="component" value="Unassembled WGS sequence"/>
</dbReference>
<sequence>MSKEQLKELLPRIHEQHEYLAQISNENFYRPFAYSKVLPIPPRFPWPDLPVTYDELDRMLGECLYRLGVPL</sequence>
<dbReference type="EMBL" id="SPDS01000001">
    <property type="protein sequence ID" value="TFH57299.1"/>
    <property type="molecule type" value="Genomic_DNA"/>
</dbReference>
<gene>
    <name evidence="1" type="ORF">EXY26_09975</name>
</gene>
<accession>A0A4Y8U0L2</accession>
<reference evidence="1 2" key="1">
    <citation type="submission" date="2019-03" db="EMBL/GenBank/DDBJ databases">
        <title>Glutamicibacter sp. LJH19 genome.</title>
        <authorList>
            <person name="Sinai Borker S."/>
            <person name="Kumar R."/>
        </authorList>
    </citation>
    <scope>NUCLEOTIDE SEQUENCE [LARGE SCALE GENOMIC DNA]</scope>
    <source>
        <strain evidence="1 2">LJH19</strain>
    </source>
</reference>
<organism evidence="1 2">
    <name type="scientific">Glutamicibacter arilaitensis</name>
    <dbReference type="NCBI Taxonomy" id="256701"/>
    <lineage>
        <taxon>Bacteria</taxon>
        <taxon>Bacillati</taxon>
        <taxon>Actinomycetota</taxon>
        <taxon>Actinomycetes</taxon>
        <taxon>Micrococcales</taxon>
        <taxon>Micrococcaceae</taxon>
        <taxon>Glutamicibacter</taxon>
    </lineage>
</organism>
<dbReference type="AlphaFoldDB" id="A0A4Y8U0L2"/>